<keyword evidence="3 5" id="KW-1133">Transmembrane helix</keyword>
<dbReference type="PANTHER" id="PTHR37955">
    <property type="entry name" value="TELLURITE RESISTANCE PROTEIN TEHA"/>
    <property type="match status" value="1"/>
</dbReference>
<evidence type="ECO:0000256" key="1">
    <source>
        <dbReference type="ARBA" id="ARBA00004141"/>
    </source>
</evidence>
<dbReference type="EMBL" id="BSPG01000048">
    <property type="protein sequence ID" value="GLS46661.1"/>
    <property type="molecule type" value="Genomic_DNA"/>
</dbReference>
<reference evidence="7 8" key="3">
    <citation type="submission" date="2020-08" db="EMBL/GenBank/DDBJ databases">
        <title>Genomic Encyclopedia of Type Strains, Phase IV (KMG-IV): sequencing the most valuable type-strain genomes for metagenomic binning, comparative biology and taxonomic classification.</title>
        <authorList>
            <person name="Goeker M."/>
        </authorList>
    </citation>
    <scope>NUCLEOTIDE SEQUENCE [LARGE SCALE GENOMIC DNA]</scope>
    <source>
        <strain evidence="7 8">DSM 24105</strain>
    </source>
</reference>
<dbReference type="EMBL" id="JACIDN010000009">
    <property type="protein sequence ID" value="MBB3904862.1"/>
    <property type="molecule type" value="Genomic_DNA"/>
</dbReference>
<reference evidence="6" key="1">
    <citation type="journal article" date="2014" name="Int. J. Syst. Evol. Microbiol.">
        <title>Complete genome of a new Firmicutes species belonging to the dominant human colonic microbiota ('Ruminococcus bicirculans') reveals two chromosomes and a selective capacity to utilize plant glucans.</title>
        <authorList>
            <consortium name="NISC Comparative Sequencing Program"/>
            <person name="Wegmann U."/>
            <person name="Louis P."/>
            <person name="Goesmann A."/>
            <person name="Henrissat B."/>
            <person name="Duncan S.H."/>
            <person name="Flint H.J."/>
        </authorList>
    </citation>
    <scope>NUCLEOTIDE SEQUENCE</scope>
    <source>
        <strain evidence="6">NBRC 107710</strain>
    </source>
</reference>
<dbReference type="Proteomes" id="UP001156881">
    <property type="component" value="Unassembled WGS sequence"/>
</dbReference>
<dbReference type="CDD" id="cd09323">
    <property type="entry name" value="TDT_SLAC1_like"/>
    <property type="match status" value="1"/>
</dbReference>
<dbReference type="Pfam" id="PF03595">
    <property type="entry name" value="SLAC1"/>
    <property type="match status" value="1"/>
</dbReference>
<feature type="transmembrane region" description="Helical" evidence="5">
    <location>
        <begin position="217"/>
        <end position="234"/>
    </location>
</feature>
<keyword evidence="9" id="KW-1185">Reference proteome</keyword>
<reference evidence="9" key="2">
    <citation type="journal article" date="2019" name="Int. J. Syst. Evol. Microbiol.">
        <title>The Global Catalogue of Microorganisms (GCM) 10K type strain sequencing project: providing services to taxonomists for standard genome sequencing and annotation.</title>
        <authorList>
            <consortium name="The Broad Institute Genomics Platform"/>
            <consortium name="The Broad Institute Genome Sequencing Center for Infectious Disease"/>
            <person name="Wu L."/>
            <person name="Ma J."/>
        </authorList>
    </citation>
    <scope>NUCLEOTIDE SEQUENCE [LARGE SCALE GENOMIC DNA]</scope>
    <source>
        <strain evidence="9">NBRC 107710</strain>
    </source>
</reference>
<evidence type="ECO:0000256" key="2">
    <source>
        <dbReference type="ARBA" id="ARBA00022692"/>
    </source>
</evidence>
<feature type="transmembrane region" description="Helical" evidence="5">
    <location>
        <begin position="154"/>
        <end position="174"/>
    </location>
</feature>
<evidence type="ECO:0000256" key="4">
    <source>
        <dbReference type="ARBA" id="ARBA00023136"/>
    </source>
</evidence>
<evidence type="ECO:0000313" key="8">
    <source>
        <dbReference type="Proteomes" id="UP000517759"/>
    </source>
</evidence>
<feature type="transmembrane region" description="Helical" evidence="5">
    <location>
        <begin position="96"/>
        <end position="116"/>
    </location>
</feature>
<dbReference type="InterPro" id="IPR038665">
    <property type="entry name" value="Voltage-dep_anion_channel_sf"/>
</dbReference>
<evidence type="ECO:0000313" key="7">
    <source>
        <dbReference type="EMBL" id="MBB3904862.1"/>
    </source>
</evidence>
<feature type="transmembrane region" description="Helical" evidence="5">
    <location>
        <begin position="180"/>
        <end position="205"/>
    </location>
</feature>
<evidence type="ECO:0000313" key="6">
    <source>
        <dbReference type="EMBL" id="GLS46661.1"/>
    </source>
</evidence>
<dbReference type="GO" id="GO:0046583">
    <property type="term" value="F:monoatomic cation efflux transmembrane transporter activity"/>
    <property type="evidence" value="ECO:0007669"/>
    <property type="project" value="TreeGrafter"/>
</dbReference>
<comment type="subcellular location">
    <subcellularLocation>
        <location evidence="1">Membrane</location>
        <topology evidence="1">Multi-pass membrane protein</topology>
    </subcellularLocation>
</comment>
<comment type="caution">
    <text evidence="7">The sequence shown here is derived from an EMBL/GenBank/DDBJ whole genome shotgun (WGS) entry which is preliminary data.</text>
</comment>
<organism evidence="7 8">
    <name type="scientific">Methylobacterium brachythecii</name>
    <dbReference type="NCBI Taxonomy" id="1176177"/>
    <lineage>
        <taxon>Bacteria</taxon>
        <taxon>Pseudomonadati</taxon>
        <taxon>Pseudomonadota</taxon>
        <taxon>Alphaproteobacteria</taxon>
        <taxon>Hyphomicrobiales</taxon>
        <taxon>Methylobacteriaceae</taxon>
        <taxon>Methylobacterium</taxon>
    </lineage>
</organism>
<feature type="transmembrane region" description="Helical" evidence="5">
    <location>
        <begin position="271"/>
        <end position="291"/>
    </location>
</feature>
<dbReference type="RefSeq" id="WP_183509184.1">
    <property type="nucleotide sequence ID" value="NZ_BSPG01000048.1"/>
</dbReference>
<dbReference type="AlphaFoldDB" id="A0A7W6ARZ0"/>
<feature type="transmembrane region" description="Helical" evidence="5">
    <location>
        <begin position="57"/>
        <end position="75"/>
    </location>
</feature>
<sequence>MTTIPLSPAEAGAAPRRQYLAYLPVSLFGSVMGLTGLSVAWHLAASRYGASPWIGDAIGWLAVVAFVALALAYGVKAATAPEAVLAEFRHPIASSLFGTAIISLLLLPIVLVRYSAPLADGLWIAGTVLMVLFAWHIVSRWMSSRQQAAHATPAWIVPVVGLLDVPLAVPSLHLPMTQEISLFAFSVGLFFAVPLFTLIFSRLLFEEPMPAALRPTLMILIAPFSVGFTSYVATTGRIDTFAEALFLLSLFFLAVLLRQLRDLPFACPFRLSWWAVSFPLAATAGAAIRYADHAGHAVFDVVALAILALATLVIAGLAIRTLIGVARGELKALS</sequence>
<feature type="transmembrane region" description="Helical" evidence="5">
    <location>
        <begin position="240"/>
        <end position="259"/>
    </location>
</feature>
<proteinExistence type="predicted"/>
<feature type="transmembrane region" description="Helical" evidence="5">
    <location>
        <begin position="122"/>
        <end position="142"/>
    </location>
</feature>
<feature type="transmembrane region" description="Helical" evidence="5">
    <location>
        <begin position="20"/>
        <end position="45"/>
    </location>
</feature>
<gene>
    <name evidence="6" type="ORF">GCM10007884_46550</name>
    <name evidence="7" type="ORF">GGR33_004388</name>
</gene>
<keyword evidence="2 5" id="KW-0812">Transmembrane</keyword>
<protein>
    <submittedName>
        <fullName evidence="6">Dicarboxylate transporter/tellurite-resistance protein TehA</fullName>
    </submittedName>
    <submittedName>
        <fullName evidence="7">Tellurite resistance protein</fullName>
    </submittedName>
</protein>
<feature type="transmembrane region" description="Helical" evidence="5">
    <location>
        <begin position="297"/>
        <end position="319"/>
    </location>
</feature>
<keyword evidence="4 5" id="KW-0472">Membrane</keyword>
<evidence type="ECO:0000313" key="9">
    <source>
        <dbReference type="Proteomes" id="UP001156881"/>
    </source>
</evidence>
<dbReference type="Gene3D" id="1.50.10.150">
    <property type="entry name" value="Voltage-dependent anion channel"/>
    <property type="match status" value="1"/>
</dbReference>
<accession>A0A7W6ARZ0</accession>
<evidence type="ECO:0000256" key="5">
    <source>
        <dbReference type="SAM" id="Phobius"/>
    </source>
</evidence>
<reference evidence="6" key="4">
    <citation type="submission" date="2023-01" db="EMBL/GenBank/DDBJ databases">
        <title>Draft genome sequence of Methylobacterium brachythecii strain NBRC 107710.</title>
        <authorList>
            <person name="Sun Q."/>
            <person name="Mori K."/>
        </authorList>
    </citation>
    <scope>NUCLEOTIDE SEQUENCE</scope>
    <source>
        <strain evidence="6">NBRC 107710</strain>
    </source>
</reference>
<dbReference type="Proteomes" id="UP000517759">
    <property type="component" value="Unassembled WGS sequence"/>
</dbReference>
<name>A0A7W6ARZ0_9HYPH</name>
<evidence type="ECO:0000256" key="3">
    <source>
        <dbReference type="ARBA" id="ARBA00022989"/>
    </source>
</evidence>
<dbReference type="GO" id="GO:0005886">
    <property type="term" value="C:plasma membrane"/>
    <property type="evidence" value="ECO:0007669"/>
    <property type="project" value="TreeGrafter"/>
</dbReference>
<dbReference type="InterPro" id="IPR052951">
    <property type="entry name" value="Tellurite_res_ion_channel"/>
</dbReference>
<dbReference type="PANTHER" id="PTHR37955:SF1">
    <property type="entry name" value="DEP DOMAIN-CONTAINING PROTEIN"/>
    <property type="match status" value="1"/>
</dbReference>
<dbReference type="InterPro" id="IPR004695">
    <property type="entry name" value="SLAC1/Mae1/Ssu1/TehA"/>
</dbReference>